<sequence length="417" mass="46184">MEEEEMQEMLGDDEEKVEVYGAKFFGGAAEKELFVDDFESTKEYTLQPLSTLFPDPTVYPIAASLNLAINSALADEFTNNNTSAVYTPGTDWKSPLSGVEGTTLLGRVREFNGFSRNTLKVGYYSGERLGDDKVSLNFQLGFNYPSFWSPRIIITGKSIVTYTPSNDCGVKVVSQEDVLDMDLTACIQDQILPKFWDLYHLNMAPPAEVRPVVKVGGVNPFKGYEVYESPEALVVQHEVWDDLGREGKTASSLPQGMFSTNIKTVGPKKDLDYVTGSGVEVEIGREGGRGWIKWEVEVGSAVMSNLAEGLKVGDGVVGGAVKSGSKARVREARVYASRAFQGDPQDRGVGKVREELFERCRRDGLKAKVGEDGRPKFFYRYGTAKTCWVEDGLGMVVWEWRLKGFRGHEVCMELEGT</sequence>
<comment type="caution">
    <text evidence="1">The sequence shown here is derived from an EMBL/GenBank/DDBJ whole genome shotgun (WGS) entry which is preliminary data.</text>
</comment>
<gene>
    <name evidence="1" type="ORF">TrCOL_g5010</name>
</gene>
<proteinExistence type="predicted"/>
<organism evidence="1 2">
    <name type="scientific">Triparma columacea</name>
    <dbReference type="NCBI Taxonomy" id="722753"/>
    <lineage>
        <taxon>Eukaryota</taxon>
        <taxon>Sar</taxon>
        <taxon>Stramenopiles</taxon>
        <taxon>Ochrophyta</taxon>
        <taxon>Bolidophyceae</taxon>
        <taxon>Parmales</taxon>
        <taxon>Triparmaceae</taxon>
        <taxon>Triparma</taxon>
    </lineage>
</organism>
<dbReference type="Proteomes" id="UP001165065">
    <property type="component" value="Unassembled WGS sequence"/>
</dbReference>
<accession>A0A9W7L0W7</accession>
<evidence type="ECO:0000313" key="1">
    <source>
        <dbReference type="EMBL" id="GMI20203.1"/>
    </source>
</evidence>
<name>A0A9W7L0W7_9STRA</name>
<dbReference type="OrthoDB" id="197504at2759"/>
<evidence type="ECO:0000313" key="2">
    <source>
        <dbReference type="Proteomes" id="UP001165065"/>
    </source>
</evidence>
<keyword evidence="2" id="KW-1185">Reference proteome</keyword>
<protein>
    <submittedName>
        <fullName evidence="1">Uncharacterized protein</fullName>
    </submittedName>
</protein>
<dbReference type="EMBL" id="BRYA01000506">
    <property type="protein sequence ID" value="GMI20203.1"/>
    <property type="molecule type" value="Genomic_DNA"/>
</dbReference>
<dbReference type="AlphaFoldDB" id="A0A9W7L0W7"/>
<reference evidence="2" key="1">
    <citation type="journal article" date="2023" name="Commun. Biol.">
        <title>Genome analysis of Parmales, the sister group of diatoms, reveals the evolutionary specialization of diatoms from phago-mixotrophs to photoautotrophs.</title>
        <authorList>
            <person name="Ban H."/>
            <person name="Sato S."/>
            <person name="Yoshikawa S."/>
            <person name="Yamada K."/>
            <person name="Nakamura Y."/>
            <person name="Ichinomiya M."/>
            <person name="Sato N."/>
            <person name="Blanc-Mathieu R."/>
            <person name="Endo H."/>
            <person name="Kuwata A."/>
            <person name="Ogata H."/>
        </authorList>
    </citation>
    <scope>NUCLEOTIDE SEQUENCE [LARGE SCALE GENOMIC DNA]</scope>
</reference>